<dbReference type="InterPro" id="IPR011650">
    <property type="entry name" value="Peptidase_M20_dimer"/>
</dbReference>
<name>A0ABP3HJT1_9LACT</name>
<dbReference type="PANTHER" id="PTHR11014">
    <property type="entry name" value="PEPTIDASE M20 FAMILY MEMBER"/>
    <property type="match status" value="1"/>
</dbReference>
<proteinExistence type="predicted"/>
<dbReference type="Gene3D" id="3.30.70.360">
    <property type="match status" value="1"/>
</dbReference>
<evidence type="ECO:0000313" key="2">
    <source>
        <dbReference type="EMBL" id="GAA0372488.1"/>
    </source>
</evidence>
<dbReference type="Pfam" id="PF07687">
    <property type="entry name" value="M20_dimer"/>
    <property type="match status" value="1"/>
</dbReference>
<dbReference type="InterPro" id="IPR002933">
    <property type="entry name" value="Peptidase_M20"/>
</dbReference>
<gene>
    <name evidence="2" type="ORF">GCM10008932_24720</name>
</gene>
<dbReference type="PIRSF" id="PIRSF005962">
    <property type="entry name" value="Pept_M20D_amidohydro"/>
    <property type="match status" value="1"/>
</dbReference>
<organism evidence="2 3">
    <name type="scientific">Alkalibacterium iburiense</name>
    <dbReference type="NCBI Taxonomy" id="290589"/>
    <lineage>
        <taxon>Bacteria</taxon>
        <taxon>Bacillati</taxon>
        <taxon>Bacillota</taxon>
        <taxon>Bacilli</taxon>
        <taxon>Lactobacillales</taxon>
        <taxon>Carnobacteriaceae</taxon>
        <taxon>Alkalibacterium</taxon>
    </lineage>
</organism>
<dbReference type="NCBIfam" id="TIGR01891">
    <property type="entry name" value="amidohydrolases"/>
    <property type="match status" value="1"/>
</dbReference>
<dbReference type="RefSeq" id="WP_343757096.1">
    <property type="nucleotide sequence ID" value="NZ_BAAACW010000167.1"/>
</dbReference>
<dbReference type="Proteomes" id="UP001501166">
    <property type="component" value="Unassembled WGS sequence"/>
</dbReference>
<dbReference type="InterPro" id="IPR036264">
    <property type="entry name" value="Bact_exopeptidase_dim_dom"/>
</dbReference>
<accession>A0ABP3HJT1</accession>
<evidence type="ECO:0000313" key="3">
    <source>
        <dbReference type="Proteomes" id="UP001501166"/>
    </source>
</evidence>
<dbReference type="EMBL" id="BAAACW010000167">
    <property type="protein sequence ID" value="GAA0372488.1"/>
    <property type="molecule type" value="Genomic_DNA"/>
</dbReference>
<dbReference type="Pfam" id="PF01546">
    <property type="entry name" value="Peptidase_M20"/>
    <property type="match status" value="1"/>
</dbReference>
<protein>
    <submittedName>
        <fullName evidence="2">Amidohydrolase</fullName>
    </submittedName>
</protein>
<dbReference type="SUPFAM" id="SSF53187">
    <property type="entry name" value="Zn-dependent exopeptidases"/>
    <property type="match status" value="1"/>
</dbReference>
<evidence type="ECO:0000259" key="1">
    <source>
        <dbReference type="Pfam" id="PF07687"/>
    </source>
</evidence>
<sequence>MNPLLNTAKLHRRNLHQIPELSFQEFKTTRYIREHLDALSIPYFTPLETATLVFFKGQSTEDDTIAFRGDIDALPIKEETGLAYASTHEGVMHACGHDGHTSILLTFAQWCKEQQDQGLLEKNILLIFQPSEETNAGADAVIQAFPFKDYHVKQIFGIHLGPDLPEHTLATRSGFFMASATEYQVSFKGLSAHVAQKEKGQSALGAVNHIVSQFSQVQHYFLNGLHQNILHIGSMSAGEAPNTVASDGFINGTIRTYNPDDLDRMTEKMQRIVNQADSLFGTTSTLNLFKGYPAVHNDPKLVPVVKESAEAAGLKVQELDEPYLFGEDFSFYSKIAQTNFSFLGVRNEEKGYRHGLHTSRFNFDEDCLLDGIHYFQSLAKSLGAVR</sequence>
<dbReference type="InterPro" id="IPR017439">
    <property type="entry name" value="Amidohydrolase"/>
</dbReference>
<keyword evidence="3" id="KW-1185">Reference proteome</keyword>
<dbReference type="Gene3D" id="3.40.630.10">
    <property type="entry name" value="Zn peptidases"/>
    <property type="match status" value="1"/>
</dbReference>
<reference evidence="3" key="1">
    <citation type="journal article" date="2019" name="Int. J. Syst. Evol. Microbiol.">
        <title>The Global Catalogue of Microorganisms (GCM) 10K type strain sequencing project: providing services to taxonomists for standard genome sequencing and annotation.</title>
        <authorList>
            <consortium name="The Broad Institute Genomics Platform"/>
            <consortium name="The Broad Institute Genome Sequencing Center for Infectious Disease"/>
            <person name="Wu L."/>
            <person name="Ma J."/>
        </authorList>
    </citation>
    <scope>NUCLEOTIDE SEQUENCE [LARGE SCALE GENOMIC DNA]</scope>
    <source>
        <strain evidence="3">JCM 12662</strain>
    </source>
</reference>
<dbReference type="PANTHER" id="PTHR11014:SF63">
    <property type="entry name" value="METALLOPEPTIDASE, PUTATIVE (AFU_ORTHOLOGUE AFUA_6G09600)-RELATED"/>
    <property type="match status" value="1"/>
</dbReference>
<feature type="domain" description="Peptidase M20 dimerisation" evidence="1">
    <location>
        <begin position="181"/>
        <end position="276"/>
    </location>
</feature>
<dbReference type="SUPFAM" id="SSF55031">
    <property type="entry name" value="Bacterial exopeptidase dimerisation domain"/>
    <property type="match status" value="1"/>
</dbReference>
<comment type="caution">
    <text evidence="2">The sequence shown here is derived from an EMBL/GenBank/DDBJ whole genome shotgun (WGS) entry which is preliminary data.</text>
</comment>